<dbReference type="AlphaFoldDB" id="A0A074VIP7"/>
<dbReference type="EMBL" id="KL584919">
    <property type="protein sequence ID" value="KEQ57482.1"/>
    <property type="molecule type" value="Genomic_DNA"/>
</dbReference>
<keyword evidence="2" id="KW-1185">Reference proteome</keyword>
<evidence type="ECO:0000313" key="1">
    <source>
        <dbReference type="EMBL" id="KEQ57482.1"/>
    </source>
</evidence>
<protein>
    <submittedName>
        <fullName evidence="1">Uncharacterized protein</fullName>
    </submittedName>
</protein>
<accession>A0A074VIP7</accession>
<reference evidence="1 2" key="1">
    <citation type="journal article" date="2014" name="BMC Genomics">
        <title>Genome sequencing of four Aureobasidium pullulans varieties: biotechnological potential, stress tolerance, and description of new species.</title>
        <authorList>
            <person name="Gostin Ar C."/>
            <person name="Ohm R.A."/>
            <person name="Kogej T."/>
            <person name="Sonjak S."/>
            <person name="Turk M."/>
            <person name="Zajc J."/>
            <person name="Zalar P."/>
            <person name="Grube M."/>
            <person name="Sun H."/>
            <person name="Han J."/>
            <person name="Sharma A."/>
            <person name="Chiniquy J."/>
            <person name="Ngan C.Y."/>
            <person name="Lipzen A."/>
            <person name="Barry K."/>
            <person name="Grigoriev I.V."/>
            <person name="Gunde-Cimerman N."/>
        </authorList>
    </citation>
    <scope>NUCLEOTIDE SEQUENCE [LARGE SCALE GENOMIC DNA]</scope>
    <source>
        <strain evidence="1 2">CBS 110374</strain>
    </source>
</reference>
<dbReference type="Proteomes" id="UP000030672">
    <property type="component" value="Unassembled WGS sequence"/>
</dbReference>
<name>A0A074VIP7_AURM1</name>
<proteinExistence type="predicted"/>
<organism evidence="1 2">
    <name type="scientific">Aureobasidium melanogenum (strain CBS 110374)</name>
    <name type="common">Aureobasidium pullulans var. melanogenum</name>
    <dbReference type="NCBI Taxonomy" id="1043003"/>
    <lineage>
        <taxon>Eukaryota</taxon>
        <taxon>Fungi</taxon>
        <taxon>Dikarya</taxon>
        <taxon>Ascomycota</taxon>
        <taxon>Pezizomycotina</taxon>
        <taxon>Dothideomycetes</taxon>
        <taxon>Dothideomycetidae</taxon>
        <taxon>Dothideales</taxon>
        <taxon>Saccotheciaceae</taxon>
        <taxon>Aureobasidium</taxon>
    </lineage>
</organism>
<gene>
    <name evidence="1" type="ORF">M437DRAFT_70770</name>
</gene>
<dbReference type="RefSeq" id="XP_040874506.1">
    <property type="nucleotide sequence ID" value="XM_041025571.1"/>
</dbReference>
<dbReference type="GeneID" id="63918944"/>
<sequence length="229" mass="25396">MKVISRNHLPLTARRTSYGVQDGIRHTELDRVIKKRLVSVSTTATPKLAHFSPDLLILDALEHKSEALPLMLASTCIAPMREHVARLRGRKAADDSAVQDIDVSGLRRGKFYRAFILSMASLQPIVLAFRARSTDVLDSLMADLHLFDFSGCFNDVQRREEIDVPSLLVNGILLFAKARVKEVEKASLGIGCCTIFEDSCETALVRLTRPVIASLCATRVGTYVLECEK</sequence>
<evidence type="ECO:0000313" key="2">
    <source>
        <dbReference type="Proteomes" id="UP000030672"/>
    </source>
</evidence>
<dbReference type="HOGENOM" id="CLU_1209602_0_0_1"/>